<comment type="cofactor">
    <cofactor evidence="15">
        <name>[2Fe-2S] cluster</name>
        <dbReference type="ChEBI" id="CHEBI:190135"/>
    </cofactor>
</comment>
<dbReference type="OrthoDB" id="3851628at2759"/>
<comment type="catalytic activity">
    <reaction evidence="11">
        <text>(2R)-2,3-dihydroxy-3-methylbutanoate = 3-methyl-2-oxobutanoate + H2O</text>
        <dbReference type="Rhea" id="RHEA:24809"/>
        <dbReference type="ChEBI" id="CHEBI:11851"/>
        <dbReference type="ChEBI" id="CHEBI:15377"/>
        <dbReference type="ChEBI" id="CHEBI:49072"/>
        <dbReference type="EC" id="4.2.1.9"/>
    </reaction>
    <physiologicalReaction direction="left-to-right" evidence="11">
        <dbReference type="Rhea" id="RHEA:24810"/>
    </physiologicalReaction>
</comment>
<evidence type="ECO:0000256" key="17">
    <source>
        <dbReference type="SAM" id="MobiDB-lite"/>
    </source>
</evidence>
<dbReference type="InterPro" id="IPR037237">
    <property type="entry name" value="IlvD/EDD_N"/>
</dbReference>
<feature type="domain" description="Dihydroxy-acid/6-phosphogluconate dehydratase C-terminal" evidence="19">
    <location>
        <begin position="374"/>
        <end position="518"/>
    </location>
</feature>
<evidence type="ECO:0000256" key="15">
    <source>
        <dbReference type="ARBA" id="ARBA00034078"/>
    </source>
</evidence>
<keyword evidence="4" id="KW-0001">2Fe-2S</keyword>
<feature type="compositionally biased region" description="Polar residues" evidence="17">
    <location>
        <begin position="768"/>
        <end position="783"/>
    </location>
</feature>
<dbReference type="NCBIfam" id="NF002068">
    <property type="entry name" value="PRK00911.1"/>
    <property type="match status" value="1"/>
</dbReference>
<keyword evidence="8" id="KW-0411">Iron-sulfur</keyword>
<comment type="similarity">
    <text evidence="2">Belongs to the IlvD/Edd family.</text>
</comment>
<dbReference type="InterPro" id="IPR056740">
    <property type="entry name" value="ILV_EDD_C"/>
</dbReference>
<dbReference type="GO" id="GO:0009082">
    <property type="term" value="P:branched-chain amino acid biosynthetic process"/>
    <property type="evidence" value="ECO:0007669"/>
    <property type="project" value="UniProtKB-KW"/>
</dbReference>
<dbReference type="PROSITE" id="PS00887">
    <property type="entry name" value="ILVD_EDD_2"/>
    <property type="match status" value="1"/>
</dbReference>
<evidence type="ECO:0000256" key="2">
    <source>
        <dbReference type="ARBA" id="ARBA00006486"/>
    </source>
</evidence>
<feature type="region of interest" description="Disordered" evidence="17">
    <location>
        <begin position="1"/>
        <end position="22"/>
    </location>
</feature>
<gene>
    <name evidence="20" type="ORF">LUZ63_021771</name>
</gene>
<dbReference type="SUPFAM" id="SSF52016">
    <property type="entry name" value="LeuD/IlvD-like"/>
    <property type="match status" value="1"/>
</dbReference>
<dbReference type="GO" id="GO:0008652">
    <property type="term" value="P:amino acid biosynthetic process"/>
    <property type="evidence" value="ECO:0007669"/>
    <property type="project" value="UniProtKB-KW"/>
</dbReference>
<keyword evidence="10" id="KW-0100">Branched-chain amino acid biosynthesis</keyword>
<evidence type="ECO:0000313" key="21">
    <source>
        <dbReference type="Proteomes" id="UP001151287"/>
    </source>
</evidence>
<keyword evidence="6" id="KW-0460">Magnesium</keyword>
<accession>A0A9P9Z6Z2</accession>
<feature type="compositionally biased region" description="Low complexity" evidence="17">
    <location>
        <begin position="549"/>
        <end position="575"/>
    </location>
</feature>
<evidence type="ECO:0000256" key="11">
    <source>
        <dbReference type="ARBA" id="ARBA00029304"/>
    </source>
</evidence>
<evidence type="ECO:0000256" key="10">
    <source>
        <dbReference type="ARBA" id="ARBA00023304"/>
    </source>
</evidence>
<dbReference type="PANTHER" id="PTHR21000:SF5">
    <property type="entry name" value="DIHYDROXY-ACID DEHYDRATASE, MITOCHONDRIAL"/>
    <property type="match status" value="1"/>
</dbReference>
<evidence type="ECO:0000256" key="13">
    <source>
        <dbReference type="ARBA" id="ARBA00029437"/>
    </source>
</evidence>
<dbReference type="Gene3D" id="3.50.30.80">
    <property type="entry name" value="IlvD/EDD C-terminal domain-like"/>
    <property type="match status" value="1"/>
</dbReference>
<feature type="compositionally biased region" description="Basic and acidic residues" evidence="17">
    <location>
        <begin position="11"/>
        <end position="22"/>
    </location>
</feature>
<dbReference type="EMBL" id="JAMQYH010000406">
    <property type="protein sequence ID" value="KAJ1683021.1"/>
    <property type="molecule type" value="Genomic_DNA"/>
</dbReference>
<keyword evidence="9" id="KW-0456">Lyase</keyword>
<evidence type="ECO:0000256" key="5">
    <source>
        <dbReference type="ARBA" id="ARBA00022723"/>
    </source>
</evidence>
<dbReference type="SUPFAM" id="SSF143975">
    <property type="entry name" value="IlvD/EDD N-terminal domain-like"/>
    <property type="match status" value="1"/>
</dbReference>
<feature type="compositionally biased region" description="Basic and acidic residues" evidence="17">
    <location>
        <begin position="888"/>
        <end position="897"/>
    </location>
</feature>
<keyword evidence="7" id="KW-0408">Iron</keyword>
<organism evidence="20 21">
    <name type="scientific">Rhynchospora breviuscula</name>
    <dbReference type="NCBI Taxonomy" id="2022672"/>
    <lineage>
        <taxon>Eukaryota</taxon>
        <taxon>Viridiplantae</taxon>
        <taxon>Streptophyta</taxon>
        <taxon>Embryophyta</taxon>
        <taxon>Tracheophyta</taxon>
        <taxon>Spermatophyta</taxon>
        <taxon>Magnoliopsida</taxon>
        <taxon>Liliopsida</taxon>
        <taxon>Poales</taxon>
        <taxon>Cyperaceae</taxon>
        <taxon>Cyperoideae</taxon>
        <taxon>Rhynchosporeae</taxon>
        <taxon>Rhynchospora</taxon>
    </lineage>
</organism>
<evidence type="ECO:0000256" key="12">
    <source>
        <dbReference type="ARBA" id="ARBA00029436"/>
    </source>
</evidence>
<evidence type="ECO:0000256" key="3">
    <source>
        <dbReference type="ARBA" id="ARBA00022605"/>
    </source>
</evidence>
<evidence type="ECO:0000256" key="7">
    <source>
        <dbReference type="ARBA" id="ARBA00023004"/>
    </source>
</evidence>
<evidence type="ECO:0000256" key="8">
    <source>
        <dbReference type="ARBA" id="ARBA00023014"/>
    </source>
</evidence>
<sequence length="897" mass="94001">MTGPTSPDGTPDIKPRSRDVTDGVEKAAARGMLRAVGMGDDDFAKPQIGVGSSWNEITPCNLSLDRLAKAVKRGVADAGGFPMEFGTISVSDGISMGHEGMLFSLVSREVIADSVETVMSAERMDGSVLLAGCDKSLPGMMMAAARLDLASVFLYAGSTLPGQLDGNDVTIIDAFEAVGACLAGKVSEAEVTRVEKAICPGEGACGGMYTANTMASVGEALGMSLPGSAAPPAVDRRRDLFAERSGAAVVEMLRQGITARDVMTMQAFENAITVVMALGGSTNAVLHLLAIAREADVDLTIDDFNRIGDKVPHLADMKPFGRYVMTDVDKIGGIPVVMKALLDAGLLHGDALTVTGRTMAENLEALAPAPLDGEVLHTLDAPIHRSGGLTILKGTLAPEGAVVKSAGFDSDVFTGTARVFDGERAAMDALAAGQITAGDVVVIRYEGPKGGPGMREMLAITGAIKGAGLGKDVLLLTDGRFSGGTTGLCIGHVAPEAVDGGPIAFVRDGDTITVDIAQPAHGTSPRPPTTQRRGTPGARAGSRARRRTPPAYSASTRSSSSRPRTAPSPGEGAPGAERRAVGGRAGPHVPAEDLAQVAGVTEAAALGDTLDRRSVVSSSSCARRTRCATSHWCGVVPVAATKRRAKLRGTGRSVPGEILDPHRLVEVLPHPGEGGVERVVRPRRRHRRGDVLRLPAVAVRRHDERTGDAIGRLGAVVGAHHVQAQVDARGAARRREQVALVDVEDRGVDLDAGVREGERVAVRPVGHRSSSVEQAVRASTNAPVHSDRTRAPRAWARRTARRVRSETTSGSGQGGSTTRSARCSANQAVRDVEREPQVGGDALGVAADQHAVTGRRTRRARRCRGGRRPRAPRRARTSRGRRRPPARPSEEWLFRTA</sequence>
<evidence type="ECO:0000313" key="20">
    <source>
        <dbReference type="EMBL" id="KAJ1683021.1"/>
    </source>
</evidence>
<comment type="caution">
    <text evidence="20">The sequence shown here is derived from an EMBL/GenBank/DDBJ whole genome shotgun (WGS) entry which is preliminary data.</text>
</comment>
<name>A0A9P9Z6Z2_9POAL</name>
<dbReference type="HAMAP" id="MF_00012">
    <property type="entry name" value="IlvD"/>
    <property type="match status" value="1"/>
</dbReference>
<dbReference type="GO" id="GO:0004160">
    <property type="term" value="F:dihydroxy-acid dehydratase activity"/>
    <property type="evidence" value="ECO:0007669"/>
    <property type="project" value="UniProtKB-EC"/>
</dbReference>
<keyword evidence="21" id="KW-1185">Reference proteome</keyword>
<dbReference type="Proteomes" id="UP001151287">
    <property type="component" value="Unassembled WGS sequence"/>
</dbReference>
<dbReference type="PROSITE" id="PS00886">
    <property type="entry name" value="ILVD_EDD_1"/>
    <property type="match status" value="1"/>
</dbReference>
<dbReference type="AlphaFoldDB" id="A0A9P9Z6Z2"/>
<evidence type="ECO:0000259" key="18">
    <source>
        <dbReference type="Pfam" id="PF00920"/>
    </source>
</evidence>
<evidence type="ECO:0000256" key="6">
    <source>
        <dbReference type="ARBA" id="ARBA00022842"/>
    </source>
</evidence>
<feature type="compositionally biased region" description="Low complexity" evidence="17">
    <location>
        <begin position="529"/>
        <end position="541"/>
    </location>
</feature>
<dbReference type="InterPro" id="IPR004404">
    <property type="entry name" value="DihydroxyA_deHydtase"/>
</dbReference>
<feature type="compositionally biased region" description="Basic residues" evidence="17">
    <location>
        <begin position="853"/>
        <end position="885"/>
    </location>
</feature>
<comment type="pathway">
    <text evidence="13">Amino-acid biosynthesis; L-isoleucine biosynthesis; L-isoleucine from 2-oxobutanoate: step 3/4.</text>
</comment>
<reference evidence="20" key="1">
    <citation type="journal article" date="2022" name="Cell">
        <title>Repeat-based holocentromeres influence genome architecture and karyotype evolution.</title>
        <authorList>
            <person name="Hofstatter P.G."/>
            <person name="Thangavel G."/>
            <person name="Lux T."/>
            <person name="Neumann P."/>
            <person name="Vondrak T."/>
            <person name="Novak P."/>
            <person name="Zhang M."/>
            <person name="Costa L."/>
            <person name="Castellani M."/>
            <person name="Scott A."/>
            <person name="Toegelov H."/>
            <person name="Fuchs J."/>
            <person name="Mata-Sucre Y."/>
            <person name="Dias Y."/>
            <person name="Vanzela A.L.L."/>
            <person name="Huettel B."/>
            <person name="Almeida C.C.S."/>
            <person name="Simkova H."/>
            <person name="Souza G."/>
            <person name="Pedrosa-Harand A."/>
            <person name="Macas J."/>
            <person name="Mayer K.F.X."/>
            <person name="Houben A."/>
            <person name="Marques A."/>
        </authorList>
    </citation>
    <scope>NUCLEOTIDE SEQUENCE</scope>
    <source>
        <strain evidence="20">RhyBre1mFocal</strain>
    </source>
</reference>
<evidence type="ECO:0000256" key="9">
    <source>
        <dbReference type="ARBA" id="ARBA00023239"/>
    </source>
</evidence>
<dbReference type="InterPro" id="IPR050165">
    <property type="entry name" value="DHAD_IlvD/Edd"/>
</dbReference>
<keyword evidence="5" id="KW-0479">Metal-binding</keyword>
<evidence type="ECO:0000256" key="14">
    <source>
        <dbReference type="ARBA" id="ARBA00029490"/>
    </source>
</evidence>
<evidence type="ECO:0000256" key="1">
    <source>
        <dbReference type="ARBA" id="ARBA00001946"/>
    </source>
</evidence>
<protein>
    <recommendedName>
        <fullName evidence="14">dihydroxy-acid dehydratase</fullName>
        <ecNumber evidence="14">4.2.1.9</ecNumber>
    </recommendedName>
</protein>
<evidence type="ECO:0000259" key="19">
    <source>
        <dbReference type="Pfam" id="PF24877"/>
    </source>
</evidence>
<keyword evidence="3" id="KW-0028">Amino-acid biosynthesis</keyword>
<dbReference type="GO" id="GO:0046872">
    <property type="term" value="F:metal ion binding"/>
    <property type="evidence" value="ECO:0007669"/>
    <property type="project" value="UniProtKB-KW"/>
</dbReference>
<dbReference type="InterPro" id="IPR042096">
    <property type="entry name" value="Dihydro-acid_dehy_C"/>
</dbReference>
<feature type="domain" description="Dihydroxy-acid/6-phosphogluconate dehydratase N-terminal" evidence="18">
    <location>
        <begin position="45"/>
        <end position="362"/>
    </location>
</feature>
<proteinExistence type="inferred from homology"/>
<dbReference type="PANTHER" id="PTHR21000">
    <property type="entry name" value="DIHYDROXY-ACID DEHYDRATASE DAD"/>
    <property type="match status" value="1"/>
</dbReference>
<comment type="catalytic activity">
    <reaction evidence="16">
        <text>(2R,3R)-2,3-dihydroxy-3-methylpentanoate = (S)-3-methyl-2-oxopentanoate + H2O</text>
        <dbReference type="Rhea" id="RHEA:27694"/>
        <dbReference type="ChEBI" id="CHEBI:15377"/>
        <dbReference type="ChEBI" id="CHEBI:35146"/>
        <dbReference type="ChEBI" id="CHEBI:49258"/>
        <dbReference type="EC" id="4.2.1.9"/>
    </reaction>
    <physiologicalReaction direction="left-to-right" evidence="16">
        <dbReference type="Rhea" id="RHEA:27695"/>
    </physiologicalReaction>
</comment>
<dbReference type="Pfam" id="PF24877">
    <property type="entry name" value="ILV_EDD_C"/>
    <property type="match status" value="1"/>
</dbReference>
<dbReference type="GO" id="GO:0051537">
    <property type="term" value="F:2 iron, 2 sulfur cluster binding"/>
    <property type="evidence" value="ECO:0007669"/>
    <property type="project" value="UniProtKB-KW"/>
</dbReference>
<dbReference type="Pfam" id="PF00920">
    <property type="entry name" value="ILVD_EDD_N"/>
    <property type="match status" value="1"/>
</dbReference>
<dbReference type="InterPro" id="IPR000581">
    <property type="entry name" value="ILV_EDD_N"/>
</dbReference>
<dbReference type="EC" id="4.2.1.9" evidence="14"/>
<comment type="pathway">
    <text evidence="12">Amino-acid biosynthesis; L-valine biosynthesis; L-valine from pyruvate: step 3/4.</text>
</comment>
<dbReference type="FunFam" id="3.50.30.80:FF:000001">
    <property type="entry name" value="Dihydroxy-acid dehydratase"/>
    <property type="match status" value="1"/>
</dbReference>
<feature type="region of interest" description="Disordered" evidence="17">
    <location>
        <begin position="765"/>
        <end position="897"/>
    </location>
</feature>
<evidence type="ECO:0000256" key="16">
    <source>
        <dbReference type="ARBA" id="ARBA00052865"/>
    </source>
</evidence>
<dbReference type="InterPro" id="IPR020558">
    <property type="entry name" value="DiOHA_6PGluconate_deHydtase_CS"/>
</dbReference>
<dbReference type="NCBIfam" id="TIGR00110">
    <property type="entry name" value="ilvD"/>
    <property type="match status" value="1"/>
</dbReference>
<comment type="cofactor">
    <cofactor evidence="1">
        <name>Mg(2+)</name>
        <dbReference type="ChEBI" id="CHEBI:18420"/>
    </cofactor>
</comment>
<evidence type="ECO:0000256" key="4">
    <source>
        <dbReference type="ARBA" id="ARBA00022714"/>
    </source>
</evidence>
<feature type="region of interest" description="Disordered" evidence="17">
    <location>
        <begin position="516"/>
        <end position="588"/>
    </location>
</feature>